<name>A0A6A6M569_HEVBR</name>
<dbReference type="AlphaFoldDB" id="A0A6A6M569"/>
<keyword evidence="3" id="KW-1185">Reference proteome</keyword>
<dbReference type="Proteomes" id="UP000467840">
    <property type="component" value="Chromosome 17"/>
</dbReference>
<evidence type="ECO:0000256" key="1">
    <source>
        <dbReference type="SAM" id="MobiDB-lite"/>
    </source>
</evidence>
<comment type="caution">
    <text evidence="2">The sequence shown here is derived from an EMBL/GenBank/DDBJ whole genome shotgun (WGS) entry which is preliminary data.</text>
</comment>
<evidence type="ECO:0000313" key="2">
    <source>
        <dbReference type="EMBL" id="KAF2308851.1"/>
    </source>
</evidence>
<accession>A0A6A6M569</accession>
<gene>
    <name evidence="2" type="ORF">GH714_021906</name>
</gene>
<proteinExistence type="predicted"/>
<protein>
    <submittedName>
        <fullName evidence="2">Uncharacterized protein</fullName>
    </submittedName>
</protein>
<evidence type="ECO:0000313" key="3">
    <source>
        <dbReference type="Proteomes" id="UP000467840"/>
    </source>
</evidence>
<dbReference type="EMBL" id="JAAGAX010000007">
    <property type="protein sequence ID" value="KAF2308851.1"/>
    <property type="molecule type" value="Genomic_DNA"/>
</dbReference>
<organism evidence="2 3">
    <name type="scientific">Hevea brasiliensis</name>
    <name type="common">Para rubber tree</name>
    <name type="synonym">Siphonia brasiliensis</name>
    <dbReference type="NCBI Taxonomy" id="3981"/>
    <lineage>
        <taxon>Eukaryota</taxon>
        <taxon>Viridiplantae</taxon>
        <taxon>Streptophyta</taxon>
        <taxon>Embryophyta</taxon>
        <taxon>Tracheophyta</taxon>
        <taxon>Spermatophyta</taxon>
        <taxon>Magnoliopsida</taxon>
        <taxon>eudicotyledons</taxon>
        <taxon>Gunneridae</taxon>
        <taxon>Pentapetalae</taxon>
        <taxon>rosids</taxon>
        <taxon>fabids</taxon>
        <taxon>Malpighiales</taxon>
        <taxon>Euphorbiaceae</taxon>
        <taxon>Crotonoideae</taxon>
        <taxon>Micrandreae</taxon>
        <taxon>Hevea</taxon>
    </lineage>
</organism>
<reference evidence="2 3" key="1">
    <citation type="journal article" date="2020" name="Mol. Plant">
        <title>The Chromosome-Based Rubber Tree Genome Provides New Insights into Spurge Genome Evolution and Rubber Biosynthesis.</title>
        <authorList>
            <person name="Liu J."/>
            <person name="Shi C."/>
            <person name="Shi C.C."/>
            <person name="Li W."/>
            <person name="Zhang Q.J."/>
            <person name="Zhang Y."/>
            <person name="Li K."/>
            <person name="Lu H.F."/>
            <person name="Shi C."/>
            <person name="Zhu S.T."/>
            <person name="Xiao Z.Y."/>
            <person name="Nan H."/>
            <person name="Yue Y."/>
            <person name="Zhu X.G."/>
            <person name="Wu Y."/>
            <person name="Hong X.N."/>
            <person name="Fan G.Y."/>
            <person name="Tong Y."/>
            <person name="Zhang D."/>
            <person name="Mao C.L."/>
            <person name="Liu Y.L."/>
            <person name="Hao S.J."/>
            <person name="Liu W.Q."/>
            <person name="Lv M.Q."/>
            <person name="Zhang H.B."/>
            <person name="Liu Y."/>
            <person name="Hu-Tang G.R."/>
            <person name="Wang J.P."/>
            <person name="Wang J.H."/>
            <person name="Sun Y.H."/>
            <person name="Ni S.B."/>
            <person name="Chen W.B."/>
            <person name="Zhang X.C."/>
            <person name="Jiao Y.N."/>
            <person name="Eichler E.E."/>
            <person name="Li G.H."/>
            <person name="Liu X."/>
            <person name="Gao L.Z."/>
        </authorList>
    </citation>
    <scope>NUCLEOTIDE SEQUENCE [LARGE SCALE GENOMIC DNA]</scope>
    <source>
        <strain evidence="3">cv. GT1</strain>
        <tissue evidence="2">Leaf</tissue>
    </source>
</reference>
<feature type="region of interest" description="Disordered" evidence="1">
    <location>
        <begin position="75"/>
        <end position="99"/>
    </location>
</feature>
<sequence length="99" mass="10423">MGLLCDKKANDISVNVDETVCDIGRAEGNNLVNGADHLEQNADNVEPVVENENLNGNVCMDDMAKTEGDIGNHCEATENSLGNDIETDAGGVSHDFGSC</sequence>